<organism evidence="4 5">
    <name type="scientific">Catenovulum adriaticum</name>
    <dbReference type="NCBI Taxonomy" id="2984846"/>
    <lineage>
        <taxon>Bacteria</taxon>
        <taxon>Pseudomonadati</taxon>
        <taxon>Pseudomonadota</taxon>
        <taxon>Gammaproteobacteria</taxon>
        <taxon>Alteromonadales</taxon>
        <taxon>Alteromonadaceae</taxon>
        <taxon>Catenovulum</taxon>
    </lineage>
</organism>
<keyword evidence="5" id="KW-1185">Reference proteome</keyword>
<reference evidence="4" key="1">
    <citation type="submission" date="2022-10" db="EMBL/GenBank/DDBJ databases">
        <title>Catenovulum adriacola sp. nov. isolated in the Harbour of Susak.</title>
        <authorList>
            <person name="Schoch T."/>
            <person name="Reich S.J."/>
            <person name="Stoeferle S."/>
            <person name="Flaiz M."/>
            <person name="Kazda M."/>
            <person name="Riedel C.U."/>
            <person name="Duerre P."/>
        </authorList>
    </citation>
    <scope>NUCLEOTIDE SEQUENCE</scope>
    <source>
        <strain evidence="4">TS8</strain>
    </source>
</reference>
<dbReference type="EMBL" id="CP109965">
    <property type="protein sequence ID" value="WAJ69130.1"/>
    <property type="molecule type" value="Genomic_DNA"/>
</dbReference>
<feature type="domain" description="Type II secretion system protein GspB C-terminal" evidence="3">
    <location>
        <begin position="246"/>
        <end position="305"/>
    </location>
</feature>
<evidence type="ECO:0000313" key="4">
    <source>
        <dbReference type="EMBL" id="WAJ69130.1"/>
    </source>
</evidence>
<feature type="region of interest" description="Disordered" evidence="1">
    <location>
        <begin position="149"/>
        <end position="173"/>
    </location>
</feature>
<evidence type="ECO:0000256" key="1">
    <source>
        <dbReference type="SAM" id="MobiDB-lite"/>
    </source>
</evidence>
<accession>A0ABY7AKZ8</accession>
<dbReference type="InterPro" id="IPR032389">
    <property type="entry name" value="GspB_C"/>
</dbReference>
<dbReference type="Pfam" id="PF16537">
    <property type="entry name" value="T2SSB"/>
    <property type="match status" value="1"/>
</dbReference>
<keyword evidence="2" id="KW-1133">Transmembrane helix</keyword>
<protein>
    <submittedName>
        <fullName evidence="4">General secretion pathway protein GspB</fullName>
    </submittedName>
</protein>
<proteinExistence type="predicted"/>
<evidence type="ECO:0000259" key="3">
    <source>
        <dbReference type="Pfam" id="PF16537"/>
    </source>
</evidence>
<dbReference type="Proteomes" id="UP001163726">
    <property type="component" value="Chromosome"/>
</dbReference>
<feature type="transmembrane region" description="Helical" evidence="2">
    <location>
        <begin position="40"/>
        <end position="61"/>
    </location>
</feature>
<keyword evidence="2" id="KW-0472">Membrane</keyword>
<evidence type="ECO:0000256" key="2">
    <source>
        <dbReference type="SAM" id="Phobius"/>
    </source>
</evidence>
<evidence type="ECO:0000313" key="5">
    <source>
        <dbReference type="Proteomes" id="UP001163726"/>
    </source>
</evidence>
<name>A0ABY7AKZ8_9ALTE</name>
<keyword evidence="2" id="KW-0812">Transmembrane</keyword>
<dbReference type="RefSeq" id="WP_268073322.1">
    <property type="nucleotide sequence ID" value="NZ_CP109965.1"/>
</dbReference>
<gene>
    <name evidence="4" type="ORF">OLW01_07990</name>
</gene>
<sequence>MSFLMDALNKQKQNEAGDANRPVFAEDSTQERLHKSIKSGALMVLGLIATFIAGFYLASFLNQSSQQPAENLANKQNQPSKPLITQLADDNAKQTEIEQVPLEHAEKQTESQTKAFMTLSELTMPVIKKEQAKTNHQPKVQSAELDKLASNQANKSSQEKDINGTGDPKNNAQTENSVALEQSQTDFKQLNSIDDENEISADLLAKFNAAVEQTMALSDSEISQQSPSPSQIVKLTELDESFQSQIPSLNFQTHIFSSEANKAWVKVNGNIVKEGDNIAQGLRLRKITPQDVILEYKQKTFSLPALSTW</sequence>